<evidence type="ECO:0000256" key="3">
    <source>
        <dbReference type="ARBA" id="ARBA00022475"/>
    </source>
</evidence>
<feature type="transmembrane region" description="Helical" evidence="7">
    <location>
        <begin position="306"/>
        <end position="332"/>
    </location>
</feature>
<dbReference type="SUPFAM" id="SSF161098">
    <property type="entry name" value="MetI-like"/>
    <property type="match status" value="1"/>
</dbReference>
<dbReference type="Pfam" id="PF19300">
    <property type="entry name" value="BPD_transp_1_N"/>
    <property type="match status" value="1"/>
</dbReference>
<keyword evidence="5 7" id="KW-1133">Transmembrane helix</keyword>
<dbReference type="InterPro" id="IPR045621">
    <property type="entry name" value="BPD_transp_1_N"/>
</dbReference>
<evidence type="ECO:0000313" key="9">
    <source>
        <dbReference type="EMBL" id="RVT98634.1"/>
    </source>
</evidence>
<sequence length="338" mass="36644">MRPRARISPSPHRPGGNGRVLKLLLRRLAMSLPLVFAVVTLTFFLVRLAPGDPAAILAGEAPSPEFLAEIRAEYGLDQPQWRQFLAYLTKAATGDFGTSIYLGRPVFSVIWERFPATVVLTIASMVLASILGTALGVLAARHAGNRLDTVISAGSLLGYSIPGFWIGQLLVILFAVELDWLPASGMTTARVTYTGFAHVLDVGRHLILPAVTLAIFLLTMIARFTRTAMIEALNQDFILVATAKGVSPRRLLWHHAFRNAVVTTVTVIGLEFGAVLSGTVVVEIVFGWPGLGRVFYDAINRRDFPLLTGAFIFSSVVVIAANTVSDLVCAALDPRIRR</sequence>
<dbReference type="Gene3D" id="1.10.3720.10">
    <property type="entry name" value="MetI-like"/>
    <property type="match status" value="1"/>
</dbReference>
<dbReference type="PROSITE" id="PS50928">
    <property type="entry name" value="ABC_TM1"/>
    <property type="match status" value="1"/>
</dbReference>
<evidence type="ECO:0000256" key="5">
    <source>
        <dbReference type="ARBA" id="ARBA00022989"/>
    </source>
</evidence>
<dbReference type="CDD" id="cd06261">
    <property type="entry name" value="TM_PBP2"/>
    <property type="match status" value="1"/>
</dbReference>
<dbReference type="EMBL" id="SACL01000001">
    <property type="protein sequence ID" value="RVT98634.1"/>
    <property type="molecule type" value="Genomic_DNA"/>
</dbReference>
<dbReference type="PANTHER" id="PTHR43163">
    <property type="entry name" value="DIPEPTIDE TRANSPORT SYSTEM PERMEASE PROTEIN DPPB-RELATED"/>
    <property type="match status" value="1"/>
</dbReference>
<feature type="transmembrane region" description="Helical" evidence="7">
    <location>
        <begin position="150"/>
        <end position="176"/>
    </location>
</feature>
<protein>
    <submittedName>
        <fullName evidence="9">ABC transporter permease</fullName>
    </submittedName>
</protein>
<keyword evidence="3" id="KW-1003">Cell membrane</keyword>
<organism evidence="9 10">
    <name type="scientific">Rhodovarius crocodyli</name>
    <dbReference type="NCBI Taxonomy" id="1979269"/>
    <lineage>
        <taxon>Bacteria</taxon>
        <taxon>Pseudomonadati</taxon>
        <taxon>Pseudomonadota</taxon>
        <taxon>Alphaproteobacteria</taxon>
        <taxon>Acetobacterales</taxon>
        <taxon>Roseomonadaceae</taxon>
        <taxon>Rhodovarius</taxon>
    </lineage>
</organism>
<dbReference type="Pfam" id="PF00528">
    <property type="entry name" value="BPD_transp_1"/>
    <property type="match status" value="1"/>
</dbReference>
<feature type="transmembrane region" description="Helical" evidence="7">
    <location>
        <begin position="28"/>
        <end position="49"/>
    </location>
</feature>
<evidence type="ECO:0000256" key="1">
    <source>
        <dbReference type="ARBA" id="ARBA00004651"/>
    </source>
</evidence>
<dbReference type="GO" id="GO:0055085">
    <property type="term" value="P:transmembrane transport"/>
    <property type="evidence" value="ECO:0007669"/>
    <property type="project" value="InterPro"/>
</dbReference>
<evidence type="ECO:0000256" key="6">
    <source>
        <dbReference type="ARBA" id="ARBA00023136"/>
    </source>
</evidence>
<comment type="caution">
    <text evidence="9">The sequence shown here is derived from an EMBL/GenBank/DDBJ whole genome shotgun (WGS) entry which is preliminary data.</text>
</comment>
<dbReference type="InterPro" id="IPR000515">
    <property type="entry name" value="MetI-like"/>
</dbReference>
<feature type="transmembrane region" description="Helical" evidence="7">
    <location>
        <begin position="114"/>
        <end position="138"/>
    </location>
</feature>
<gene>
    <name evidence="9" type="ORF">EOD42_00520</name>
</gene>
<keyword evidence="2 7" id="KW-0813">Transport</keyword>
<feature type="domain" description="ABC transmembrane type-1" evidence="8">
    <location>
        <begin position="114"/>
        <end position="325"/>
    </location>
</feature>
<evidence type="ECO:0000256" key="2">
    <source>
        <dbReference type="ARBA" id="ARBA00022448"/>
    </source>
</evidence>
<dbReference type="GO" id="GO:0005886">
    <property type="term" value="C:plasma membrane"/>
    <property type="evidence" value="ECO:0007669"/>
    <property type="project" value="UniProtKB-SubCell"/>
</dbReference>
<feature type="transmembrane region" description="Helical" evidence="7">
    <location>
        <begin position="206"/>
        <end position="225"/>
    </location>
</feature>
<dbReference type="OrthoDB" id="9805855at2"/>
<evidence type="ECO:0000259" key="8">
    <source>
        <dbReference type="PROSITE" id="PS50928"/>
    </source>
</evidence>
<comment type="similarity">
    <text evidence="7">Belongs to the binding-protein-dependent transport system permease family.</text>
</comment>
<keyword evidence="10" id="KW-1185">Reference proteome</keyword>
<dbReference type="Proteomes" id="UP000282957">
    <property type="component" value="Unassembled WGS sequence"/>
</dbReference>
<evidence type="ECO:0000256" key="7">
    <source>
        <dbReference type="RuleBase" id="RU363032"/>
    </source>
</evidence>
<dbReference type="PANTHER" id="PTHR43163:SF9">
    <property type="entry name" value="ABC TRANSPORTER PERMEASE PROTEIN"/>
    <property type="match status" value="1"/>
</dbReference>
<evidence type="ECO:0000256" key="4">
    <source>
        <dbReference type="ARBA" id="ARBA00022692"/>
    </source>
</evidence>
<reference evidence="9 10" key="1">
    <citation type="submission" date="2019-01" db="EMBL/GenBank/DDBJ databases">
        <authorList>
            <person name="Chen W.-M."/>
        </authorList>
    </citation>
    <scope>NUCLEOTIDE SEQUENCE [LARGE SCALE GENOMIC DNA]</scope>
    <source>
        <strain evidence="9 10">CCP-6</strain>
    </source>
</reference>
<dbReference type="AlphaFoldDB" id="A0A437MLT9"/>
<comment type="subcellular location">
    <subcellularLocation>
        <location evidence="1 7">Cell membrane</location>
        <topology evidence="1 7">Multi-pass membrane protein</topology>
    </subcellularLocation>
</comment>
<feature type="transmembrane region" description="Helical" evidence="7">
    <location>
        <begin position="260"/>
        <end position="286"/>
    </location>
</feature>
<dbReference type="InterPro" id="IPR035906">
    <property type="entry name" value="MetI-like_sf"/>
</dbReference>
<proteinExistence type="inferred from homology"/>
<name>A0A437MLT9_9PROT</name>
<evidence type="ECO:0000313" key="10">
    <source>
        <dbReference type="Proteomes" id="UP000282957"/>
    </source>
</evidence>
<accession>A0A437MLT9</accession>
<keyword evidence="6 7" id="KW-0472">Membrane</keyword>
<keyword evidence="4 7" id="KW-0812">Transmembrane</keyword>